<dbReference type="AlphaFoldDB" id="A0A0A0JI02"/>
<reference evidence="1 2" key="1">
    <citation type="submission" date="2013-08" db="EMBL/GenBank/DDBJ databases">
        <title>The genome sequence of Knoellia subterranea.</title>
        <authorList>
            <person name="Zhu W."/>
            <person name="Wang G."/>
        </authorList>
    </citation>
    <scope>NUCLEOTIDE SEQUENCE [LARGE SCALE GENOMIC DNA]</scope>
    <source>
        <strain evidence="1 2">KCTC 19937</strain>
    </source>
</reference>
<dbReference type="OrthoDB" id="9775346at2"/>
<keyword evidence="2" id="KW-1185">Reference proteome</keyword>
<sequence length="233" mass="27060">MSAGYDGSELVDAIRAALRSGANPERAVEQQRYMKSAMPFLGLTSPERTATLRPLLADPALRIETRSGWERSIRSLWDGAEFREDRYAGLALLRHRTYRSWRDPDVMPLVEQLVVTGAWWDLVDELSNVVGEVLIVDPEGEGLRMRAWSEHDDLWLRRSAIISQLRHRERTDTDLLDEVIEPNLDDREFFIRKAIGWALRQYARTDPDWVRAFVERYDSRLSGLSRREALKHL</sequence>
<dbReference type="PANTHER" id="PTHR34070">
    <property type="entry name" value="ARMADILLO-TYPE FOLD"/>
    <property type="match status" value="1"/>
</dbReference>
<dbReference type="Gene3D" id="1.20.1660.10">
    <property type="entry name" value="Hypothetical protein (EF3068)"/>
    <property type="match status" value="1"/>
</dbReference>
<evidence type="ECO:0000313" key="1">
    <source>
        <dbReference type="EMBL" id="KGN36758.1"/>
    </source>
</evidence>
<comment type="caution">
    <text evidence="1">The sequence shown here is derived from an EMBL/GenBank/DDBJ whole genome shotgun (WGS) entry which is preliminary data.</text>
</comment>
<dbReference type="eggNOG" id="COG4912">
    <property type="taxonomic scope" value="Bacteria"/>
</dbReference>
<accession>A0A0A0JI02</accession>
<dbReference type="InterPro" id="IPR014825">
    <property type="entry name" value="DNA_alkylation"/>
</dbReference>
<dbReference type="PANTHER" id="PTHR34070:SF1">
    <property type="entry name" value="DNA ALKYLATION REPAIR PROTEIN"/>
    <property type="match status" value="1"/>
</dbReference>
<dbReference type="RefSeq" id="WP_035906144.1">
    <property type="nucleotide sequence ID" value="NZ_AVPK01000008.1"/>
</dbReference>
<protein>
    <submittedName>
        <fullName evidence="1">DNA alkylation repair protein</fullName>
    </submittedName>
</protein>
<dbReference type="Proteomes" id="UP000030011">
    <property type="component" value="Unassembled WGS sequence"/>
</dbReference>
<dbReference type="CDD" id="cd07064">
    <property type="entry name" value="AlkD_like_1"/>
    <property type="match status" value="1"/>
</dbReference>
<dbReference type="Pfam" id="PF08713">
    <property type="entry name" value="DNA_alkylation"/>
    <property type="match status" value="1"/>
</dbReference>
<name>A0A0A0JI02_9MICO</name>
<organism evidence="1 2">
    <name type="scientific">Knoellia subterranea KCTC 19937</name>
    <dbReference type="NCBI Taxonomy" id="1385521"/>
    <lineage>
        <taxon>Bacteria</taxon>
        <taxon>Bacillati</taxon>
        <taxon>Actinomycetota</taxon>
        <taxon>Actinomycetes</taxon>
        <taxon>Micrococcales</taxon>
        <taxon>Intrasporangiaceae</taxon>
        <taxon>Knoellia</taxon>
    </lineage>
</organism>
<dbReference type="SUPFAM" id="SSF48371">
    <property type="entry name" value="ARM repeat"/>
    <property type="match status" value="1"/>
</dbReference>
<gene>
    <name evidence="1" type="ORF">N803_17210</name>
</gene>
<proteinExistence type="predicted"/>
<dbReference type="EMBL" id="AVPK01000008">
    <property type="protein sequence ID" value="KGN36758.1"/>
    <property type="molecule type" value="Genomic_DNA"/>
</dbReference>
<dbReference type="InterPro" id="IPR016024">
    <property type="entry name" value="ARM-type_fold"/>
</dbReference>
<dbReference type="STRING" id="1385521.N803_17210"/>
<evidence type="ECO:0000313" key="2">
    <source>
        <dbReference type="Proteomes" id="UP000030011"/>
    </source>
</evidence>
<dbReference type="Gene3D" id="1.25.40.290">
    <property type="entry name" value="ARM repeat domains"/>
    <property type="match status" value="1"/>
</dbReference>